<evidence type="ECO:0000313" key="2">
    <source>
        <dbReference type="Proteomes" id="UP000324222"/>
    </source>
</evidence>
<evidence type="ECO:0000313" key="1">
    <source>
        <dbReference type="EMBL" id="MPC21409.1"/>
    </source>
</evidence>
<dbReference type="EMBL" id="VSRR010000972">
    <property type="protein sequence ID" value="MPC21409.1"/>
    <property type="molecule type" value="Genomic_DNA"/>
</dbReference>
<dbReference type="Proteomes" id="UP000324222">
    <property type="component" value="Unassembled WGS sequence"/>
</dbReference>
<reference evidence="1 2" key="1">
    <citation type="submission" date="2019-05" db="EMBL/GenBank/DDBJ databases">
        <title>Another draft genome of Portunus trituberculatus and its Hox gene families provides insights of decapod evolution.</title>
        <authorList>
            <person name="Jeong J.-H."/>
            <person name="Song I."/>
            <person name="Kim S."/>
            <person name="Choi T."/>
            <person name="Kim D."/>
            <person name="Ryu S."/>
            <person name="Kim W."/>
        </authorList>
    </citation>
    <scope>NUCLEOTIDE SEQUENCE [LARGE SCALE GENOMIC DNA]</scope>
    <source>
        <tissue evidence="1">Muscle</tissue>
    </source>
</reference>
<sequence>MLAYSPDLVTVCLLHRVFRVCFAEWGMVSRRRGKEGEEQRLFSNMFPVPPRFIICWVGELREGGRGEEALCVTRVGVGTWDEGWVMRRYVKTWLNVY</sequence>
<proteinExistence type="predicted"/>
<gene>
    <name evidence="1" type="ORF">E2C01_014395</name>
</gene>
<organism evidence="1 2">
    <name type="scientific">Portunus trituberculatus</name>
    <name type="common">Swimming crab</name>
    <name type="synonym">Neptunus trituberculatus</name>
    <dbReference type="NCBI Taxonomy" id="210409"/>
    <lineage>
        <taxon>Eukaryota</taxon>
        <taxon>Metazoa</taxon>
        <taxon>Ecdysozoa</taxon>
        <taxon>Arthropoda</taxon>
        <taxon>Crustacea</taxon>
        <taxon>Multicrustacea</taxon>
        <taxon>Malacostraca</taxon>
        <taxon>Eumalacostraca</taxon>
        <taxon>Eucarida</taxon>
        <taxon>Decapoda</taxon>
        <taxon>Pleocyemata</taxon>
        <taxon>Brachyura</taxon>
        <taxon>Eubrachyura</taxon>
        <taxon>Portunoidea</taxon>
        <taxon>Portunidae</taxon>
        <taxon>Portuninae</taxon>
        <taxon>Portunus</taxon>
    </lineage>
</organism>
<accession>A0A5B7DK12</accession>
<keyword evidence="2" id="KW-1185">Reference proteome</keyword>
<name>A0A5B7DK12_PORTR</name>
<protein>
    <submittedName>
        <fullName evidence="1">Uncharacterized protein</fullName>
    </submittedName>
</protein>
<comment type="caution">
    <text evidence="1">The sequence shown here is derived from an EMBL/GenBank/DDBJ whole genome shotgun (WGS) entry which is preliminary data.</text>
</comment>
<dbReference type="AlphaFoldDB" id="A0A5B7DK12"/>